<keyword evidence="2" id="KW-1185">Reference proteome</keyword>
<organism evidence="1 2">
    <name type="scientific">Emiliania huxleyi (strain CCMP1516)</name>
    <dbReference type="NCBI Taxonomy" id="280463"/>
    <lineage>
        <taxon>Eukaryota</taxon>
        <taxon>Haptista</taxon>
        <taxon>Haptophyta</taxon>
        <taxon>Prymnesiophyceae</taxon>
        <taxon>Isochrysidales</taxon>
        <taxon>Noelaerhabdaceae</taxon>
        <taxon>Emiliania</taxon>
    </lineage>
</organism>
<dbReference type="RefSeq" id="XP_005777185.1">
    <property type="nucleotide sequence ID" value="XM_005777128.1"/>
</dbReference>
<proteinExistence type="predicted"/>
<dbReference type="Proteomes" id="UP000013827">
    <property type="component" value="Unassembled WGS sequence"/>
</dbReference>
<accession>A0A0D3JMM1</accession>
<evidence type="ECO:0000313" key="2">
    <source>
        <dbReference type="Proteomes" id="UP000013827"/>
    </source>
</evidence>
<dbReference type="EnsemblProtists" id="EOD24756">
    <property type="protein sequence ID" value="EOD24756"/>
    <property type="gene ID" value="EMIHUDRAFT_367635"/>
</dbReference>
<reference evidence="2" key="1">
    <citation type="journal article" date="2013" name="Nature">
        <title>Pan genome of the phytoplankton Emiliania underpins its global distribution.</title>
        <authorList>
            <person name="Read B.A."/>
            <person name="Kegel J."/>
            <person name="Klute M.J."/>
            <person name="Kuo A."/>
            <person name="Lefebvre S.C."/>
            <person name="Maumus F."/>
            <person name="Mayer C."/>
            <person name="Miller J."/>
            <person name="Monier A."/>
            <person name="Salamov A."/>
            <person name="Young J."/>
            <person name="Aguilar M."/>
            <person name="Claverie J.M."/>
            <person name="Frickenhaus S."/>
            <person name="Gonzalez K."/>
            <person name="Herman E.K."/>
            <person name="Lin Y.C."/>
            <person name="Napier J."/>
            <person name="Ogata H."/>
            <person name="Sarno A.F."/>
            <person name="Shmutz J."/>
            <person name="Schroeder D."/>
            <person name="de Vargas C."/>
            <person name="Verret F."/>
            <person name="von Dassow P."/>
            <person name="Valentin K."/>
            <person name="Van de Peer Y."/>
            <person name="Wheeler G."/>
            <person name="Dacks J.B."/>
            <person name="Delwiche C.F."/>
            <person name="Dyhrman S.T."/>
            <person name="Glockner G."/>
            <person name="John U."/>
            <person name="Richards T."/>
            <person name="Worden A.Z."/>
            <person name="Zhang X."/>
            <person name="Grigoriev I.V."/>
            <person name="Allen A.E."/>
            <person name="Bidle K."/>
            <person name="Borodovsky M."/>
            <person name="Bowler C."/>
            <person name="Brownlee C."/>
            <person name="Cock J.M."/>
            <person name="Elias M."/>
            <person name="Gladyshev V.N."/>
            <person name="Groth M."/>
            <person name="Guda C."/>
            <person name="Hadaegh A."/>
            <person name="Iglesias-Rodriguez M.D."/>
            <person name="Jenkins J."/>
            <person name="Jones B.M."/>
            <person name="Lawson T."/>
            <person name="Leese F."/>
            <person name="Lindquist E."/>
            <person name="Lobanov A."/>
            <person name="Lomsadze A."/>
            <person name="Malik S.B."/>
            <person name="Marsh M.E."/>
            <person name="Mackinder L."/>
            <person name="Mock T."/>
            <person name="Mueller-Roeber B."/>
            <person name="Pagarete A."/>
            <person name="Parker M."/>
            <person name="Probert I."/>
            <person name="Quesneville H."/>
            <person name="Raines C."/>
            <person name="Rensing S.A."/>
            <person name="Riano-Pachon D.M."/>
            <person name="Richier S."/>
            <person name="Rokitta S."/>
            <person name="Shiraiwa Y."/>
            <person name="Soanes D.M."/>
            <person name="van der Giezen M."/>
            <person name="Wahlund T.M."/>
            <person name="Williams B."/>
            <person name="Wilson W."/>
            <person name="Wolfe G."/>
            <person name="Wurch L.L."/>
        </authorList>
    </citation>
    <scope>NUCLEOTIDE SEQUENCE</scope>
</reference>
<protein>
    <submittedName>
        <fullName evidence="1">Uncharacterized protein</fullName>
    </submittedName>
</protein>
<sequence length="52" mass="5280">MPRLHTSLLVASPTTSSAARCVRPAGGLLLFIVPGLAVTAPACARPLRGAIQ</sequence>
<name>A0A0D3JMM1_EMIH1</name>
<dbReference type="KEGG" id="ehx:EMIHUDRAFT_367635"/>
<dbReference type="GeneID" id="17270301"/>
<evidence type="ECO:0000313" key="1">
    <source>
        <dbReference type="EnsemblProtists" id="EOD24756"/>
    </source>
</evidence>
<dbReference type="PaxDb" id="2903-EOD24756"/>
<dbReference type="HOGENOM" id="CLU_3091314_0_0_1"/>
<dbReference type="AlphaFoldDB" id="A0A0D3JMM1"/>
<reference evidence="1" key="2">
    <citation type="submission" date="2024-10" db="UniProtKB">
        <authorList>
            <consortium name="EnsemblProtists"/>
        </authorList>
    </citation>
    <scope>IDENTIFICATION</scope>
</reference>